<dbReference type="EMBL" id="CP064795">
    <property type="protein sequence ID" value="QPG06668.1"/>
    <property type="molecule type" value="Genomic_DNA"/>
</dbReference>
<sequence length="110" mass="11412">MARAQAFYEAVLQTTLASIDAPDKNLTMLGFSGDMEAPGCSGALVHTPELSAGVGGTLVYFCCEDCSNEESRVANAGGAVVQSKMAIGEYGFIALAKDTEGNIVGFHSTR</sequence>
<dbReference type="Proteomes" id="UP000595095">
    <property type="component" value="Chromosome"/>
</dbReference>
<protein>
    <submittedName>
        <fullName evidence="1">VOC family protein</fullName>
    </submittedName>
</protein>
<dbReference type="CDD" id="cd07247">
    <property type="entry name" value="SgaA_N_like"/>
    <property type="match status" value="1"/>
</dbReference>
<dbReference type="AlphaFoldDB" id="A0A7S9DZ93"/>
<dbReference type="PANTHER" id="PTHR33993">
    <property type="entry name" value="GLYOXALASE-RELATED"/>
    <property type="match status" value="1"/>
</dbReference>
<dbReference type="InterPro" id="IPR029068">
    <property type="entry name" value="Glyas_Bleomycin-R_OHBP_Dase"/>
</dbReference>
<proteinExistence type="predicted"/>
<dbReference type="SUPFAM" id="SSF54593">
    <property type="entry name" value="Glyoxalase/Bleomycin resistance protein/Dihydroxybiphenyl dioxygenase"/>
    <property type="match status" value="1"/>
</dbReference>
<name>A0A7S9DZ93_9ALTE</name>
<dbReference type="InterPro" id="IPR052164">
    <property type="entry name" value="Anthracycline_SecMetBiosynth"/>
</dbReference>
<keyword evidence="2" id="KW-1185">Reference proteome</keyword>
<dbReference type="Gene3D" id="3.10.180.10">
    <property type="entry name" value="2,3-Dihydroxybiphenyl 1,2-Dioxygenase, domain 1"/>
    <property type="match status" value="1"/>
</dbReference>
<reference evidence="1 2" key="1">
    <citation type="submission" date="2020-11" db="EMBL/GenBank/DDBJ databases">
        <title>Complete genome sequence for Salinimonas sp. strain G2-b.</title>
        <authorList>
            <person name="Park S.-J."/>
        </authorList>
    </citation>
    <scope>NUCLEOTIDE SEQUENCE [LARGE SCALE GENOMIC DNA]</scope>
    <source>
        <strain evidence="1 2">G2-b</strain>
    </source>
</reference>
<gene>
    <name evidence="1" type="ORF">IT774_05820</name>
</gene>
<dbReference type="PANTHER" id="PTHR33993:SF2">
    <property type="entry name" value="VOC DOMAIN-CONTAINING PROTEIN"/>
    <property type="match status" value="1"/>
</dbReference>
<organism evidence="1 2">
    <name type="scientific">Salinimonas marina</name>
    <dbReference type="NCBI Taxonomy" id="2785918"/>
    <lineage>
        <taxon>Bacteria</taxon>
        <taxon>Pseudomonadati</taxon>
        <taxon>Pseudomonadota</taxon>
        <taxon>Gammaproteobacteria</taxon>
        <taxon>Alteromonadales</taxon>
        <taxon>Alteromonadaceae</taxon>
        <taxon>Alteromonas/Salinimonas group</taxon>
        <taxon>Salinimonas</taxon>
    </lineage>
</organism>
<accession>A0A7S9DZ93</accession>
<dbReference type="KEGG" id="smaa:IT774_05820"/>
<evidence type="ECO:0000313" key="1">
    <source>
        <dbReference type="EMBL" id="QPG06668.1"/>
    </source>
</evidence>
<evidence type="ECO:0000313" key="2">
    <source>
        <dbReference type="Proteomes" id="UP000595095"/>
    </source>
</evidence>